<proteinExistence type="predicted"/>
<organism evidence="1 2">
    <name type="scientific">Congregibacter litoralis KT71</name>
    <dbReference type="NCBI Taxonomy" id="314285"/>
    <lineage>
        <taxon>Bacteria</taxon>
        <taxon>Pseudomonadati</taxon>
        <taxon>Pseudomonadota</taxon>
        <taxon>Gammaproteobacteria</taxon>
        <taxon>Cellvibrionales</taxon>
        <taxon>Halieaceae</taxon>
        <taxon>Congregibacter</taxon>
    </lineage>
</organism>
<dbReference type="eggNOG" id="COG0823">
    <property type="taxonomic scope" value="Bacteria"/>
</dbReference>
<accession>A4A6Q3</accession>
<dbReference type="Proteomes" id="UP000019205">
    <property type="component" value="Chromosome"/>
</dbReference>
<reference evidence="1 2" key="1">
    <citation type="journal article" date="2007" name="Proc. Natl. Acad. Sci. U.S.A.">
        <title>Characterization of a marine gammaproteobacterium capable of aerobic anoxygenic photosynthesis.</title>
        <authorList>
            <person name="Fuchs B.M."/>
            <person name="Spring S."/>
            <person name="Teeling H."/>
            <person name="Quast C."/>
            <person name="Wulf J."/>
            <person name="Schattenhofer M."/>
            <person name="Yan S."/>
            <person name="Ferriera S."/>
            <person name="Johnson J."/>
            <person name="Glockner F.O."/>
            <person name="Amann R."/>
        </authorList>
    </citation>
    <scope>NUCLEOTIDE SEQUENCE [LARGE SCALE GENOMIC DNA]</scope>
    <source>
        <strain evidence="1">KT71</strain>
    </source>
</reference>
<name>A4A6Q3_9GAMM</name>
<comment type="caution">
    <text evidence="1">The sequence shown here is derived from an EMBL/GenBank/DDBJ whole genome shotgun (WGS) entry which is preliminary data.</text>
</comment>
<dbReference type="STRING" id="314285.KT71_01945"/>
<dbReference type="HOGENOM" id="CLU_058234_0_1_6"/>
<dbReference type="AlphaFoldDB" id="A4A6Q3"/>
<protein>
    <submittedName>
        <fullName evidence="1">Uncharacterized protein</fullName>
    </submittedName>
</protein>
<dbReference type="OrthoDB" id="9798438at2"/>
<dbReference type="EMBL" id="AAOA02000002">
    <property type="protein sequence ID" value="EAQ98700.1"/>
    <property type="molecule type" value="Genomic_DNA"/>
</dbReference>
<reference evidence="1 2" key="2">
    <citation type="journal article" date="2009" name="PLoS ONE">
        <title>The photosynthetic apparatus and its regulation in the aerobic gammaproteobacterium Congregibacter litoralis gen. nov., sp. nov.</title>
        <authorList>
            <person name="Spring S."/>
            <person name="Lunsdorf H."/>
            <person name="Fuchs B.M."/>
            <person name="Tindall B.J."/>
        </authorList>
    </citation>
    <scope>NUCLEOTIDE SEQUENCE [LARGE SCALE GENOMIC DNA]</scope>
    <source>
        <strain evidence="1">KT71</strain>
    </source>
</reference>
<gene>
    <name evidence="1" type="ORF">KT71_01945</name>
</gene>
<dbReference type="RefSeq" id="WP_008292787.1">
    <property type="nucleotide sequence ID" value="NZ_CM002299.1"/>
</dbReference>
<sequence>MKANYLWVLSGILLLLGGWSFQHYGASNRTVSTGSRADESLEAPPAATRRPTAQELAVLDYDLLPEASGLAVSGIDPQRFWLINDSGSRSELVTLDLDDGGFRRVNILDTPNRDWEDMEVFEYRGKPWIAIGDVGDNKARRKHVSLYFLPEPSKDKKRVKIRATIELSYPDGPRDAESIAVDPHTEILYLLSKRDRFPRLYGLPLPDLESGGRYELQPEFFGEVRSIPAPSADELRQFPKYGRFRSQPTAMTYIPAGSRVALLTYGNTYVADLGKERNWLKALNEGLCFVPRPELKQAESIAADSQGRIYVTSEGKKAPLLRLAPPAACQQAL</sequence>
<evidence type="ECO:0000313" key="2">
    <source>
        <dbReference type="Proteomes" id="UP000019205"/>
    </source>
</evidence>
<dbReference type="SUPFAM" id="SSF75011">
    <property type="entry name" value="3-carboxy-cis,cis-mucoante lactonizing enzyme"/>
    <property type="match status" value="1"/>
</dbReference>
<evidence type="ECO:0000313" key="1">
    <source>
        <dbReference type="EMBL" id="EAQ98700.1"/>
    </source>
</evidence>
<keyword evidence="2" id="KW-1185">Reference proteome</keyword>